<name>A0A8B6FGU8_MYTGA</name>
<dbReference type="Gene3D" id="3.60.10.10">
    <property type="entry name" value="Endonuclease/exonuclease/phosphatase"/>
    <property type="match status" value="1"/>
</dbReference>
<protein>
    <recommendedName>
        <fullName evidence="3">Endonuclease/exonuclease/phosphatase domain-containing protein</fullName>
    </recommendedName>
</protein>
<dbReference type="OrthoDB" id="8069600at2759"/>
<sequence length="275" mass="31186">MFLSLMFSGQLLKITNTVDHHGYPQFTIISRKNIPDHQIILANFRLHIFLKNKNGFSYEIHGKQTYHLAYLSMLLITIANDINLNPGPDTTVFLCGTCDEPVTWEDKVSSRTYNILVEDSAIAWDYLVCDCPNYSSVCFDIVLSISNSFSILSDTSLQSTFPSDCIKPIHSSTPDRKKQYTSPKSVPIKMLIVNRQSIKSKQELIKNLVESIKPDIVLGTETWIDSSVKDNQIFPPNYNIYRNHRNMKGGGVLIAINHDHLNTPVPELHTNCEIV</sequence>
<dbReference type="SUPFAM" id="SSF56219">
    <property type="entry name" value="DNase I-like"/>
    <property type="match status" value="1"/>
</dbReference>
<dbReference type="PANTHER" id="PTHR33395">
    <property type="entry name" value="TRANSCRIPTASE, PUTATIVE-RELATED-RELATED"/>
    <property type="match status" value="1"/>
</dbReference>
<dbReference type="Proteomes" id="UP000596742">
    <property type="component" value="Unassembled WGS sequence"/>
</dbReference>
<dbReference type="EMBL" id="UYJE01006834">
    <property type="protein sequence ID" value="VDI49506.1"/>
    <property type="molecule type" value="Genomic_DNA"/>
</dbReference>
<dbReference type="AlphaFoldDB" id="A0A8B6FGU8"/>
<comment type="caution">
    <text evidence="1">The sequence shown here is derived from an EMBL/GenBank/DDBJ whole genome shotgun (WGS) entry which is preliminary data.</text>
</comment>
<accession>A0A8B6FGU8</accession>
<reference evidence="1" key="1">
    <citation type="submission" date="2018-11" db="EMBL/GenBank/DDBJ databases">
        <authorList>
            <person name="Alioto T."/>
            <person name="Alioto T."/>
        </authorList>
    </citation>
    <scope>NUCLEOTIDE SEQUENCE</scope>
</reference>
<dbReference type="GO" id="GO:0031012">
    <property type="term" value="C:extracellular matrix"/>
    <property type="evidence" value="ECO:0007669"/>
    <property type="project" value="TreeGrafter"/>
</dbReference>
<proteinExistence type="predicted"/>
<keyword evidence="2" id="KW-1185">Reference proteome</keyword>
<evidence type="ECO:0000313" key="1">
    <source>
        <dbReference type="EMBL" id="VDI49506.1"/>
    </source>
</evidence>
<dbReference type="GO" id="GO:0007508">
    <property type="term" value="P:larval heart development"/>
    <property type="evidence" value="ECO:0007669"/>
    <property type="project" value="TreeGrafter"/>
</dbReference>
<dbReference type="PANTHER" id="PTHR33395:SF22">
    <property type="entry name" value="REVERSE TRANSCRIPTASE DOMAIN-CONTAINING PROTEIN"/>
    <property type="match status" value="1"/>
</dbReference>
<dbReference type="GO" id="GO:0061343">
    <property type="term" value="P:cell adhesion involved in heart morphogenesis"/>
    <property type="evidence" value="ECO:0007669"/>
    <property type="project" value="TreeGrafter"/>
</dbReference>
<evidence type="ECO:0008006" key="3">
    <source>
        <dbReference type="Google" id="ProtNLM"/>
    </source>
</evidence>
<gene>
    <name evidence="1" type="ORF">MGAL_10B020661</name>
</gene>
<organism evidence="1 2">
    <name type="scientific">Mytilus galloprovincialis</name>
    <name type="common">Mediterranean mussel</name>
    <dbReference type="NCBI Taxonomy" id="29158"/>
    <lineage>
        <taxon>Eukaryota</taxon>
        <taxon>Metazoa</taxon>
        <taxon>Spiralia</taxon>
        <taxon>Lophotrochozoa</taxon>
        <taxon>Mollusca</taxon>
        <taxon>Bivalvia</taxon>
        <taxon>Autobranchia</taxon>
        <taxon>Pteriomorphia</taxon>
        <taxon>Mytilida</taxon>
        <taxon>Mytiloidea</taxon>
        <taxon>Mytilidae</taxon>
        <taxon>Mytilinae</taxon>
        <taxon>Mytilus</taxon>
    </lineage>
</organism>
<dbReference type="InterPro" id="IPR036691">
    <property type="entry name" value="Endo/exonu/phosph_ase_sf"/>
</dbReference>
<evidence type="ECO:0000313" key="2">
    <source>
        <dbReference type="Proteomes" id="UP000596742"/>
    </source>
</evidence>